<gene>
    <name evidence="2" type="ORF">CQA63_09180</name>
</gene>
<evidence type="ECO:0000256" key="1">
    <source>
        <dbReference type="SAM" id="Phobius"/>
    </source>
</evidence>
<evidence type="ECO:0000313" key="2">
    <source>
        <dbReference type="EMBL" id="RDU58807.1"/>
    </source>
</evidence>
<name>A0A3D8I148_9HELI</name>
<sequence>MREILRSLSRPPARGDKVTELLVILAEILRSGFAFPQNDKLISFAGVYCVWVSFAGVYCVWVSLAGS</sequence>
<dbReference type="EMBL" id="NXLR01000040">
    <property type="protein sequence ID" value="RDU58807.1"/>
    <property type="molecule type" value="Genomic_DNA"/>
</dbReference>
<dbReference type="Proteomes" id="UP000256599">
    <property type="component" value="Unassembled WGS sequence"/>
</dbReference>
<keyword evidence="1" id="KW-1133">Transmembrane helix</keyword>
<comment type="caution">
    <text evidence="2">The sequence shown here is derived from an EMBL/GenBank/DDBJ whole genome shotgun (WGS) entry which is preliminary data.</text>
</comment>
<evidence type="ECO:0000313" key="3">
    <source>
        <dbReference type="Proteomes" id="UP000256599"/>
    </source>
</evidence>
<keyword evidence="1" id="KW-0812">Transmembrane</keyword>
<proteinExistence type="predicted"/>
<accession>A0A3D8I148</accession>
<dbReference type="AlphaFoldDB" id="A0A3D8I148"/>
<keyword evidence="1" id="KW-0472">Membrane</keyword>
<protein>
    <submittedName>
        <fullName evidence="2">Uncharacterized protein</fullName>
    </submittedName>
</protein>
<keyword evidence="3" id="KW-1185">Reference proteome</keyword>
<reference evidence="2 3" key="1">
    <citation type="submission" date="2018-04" db="EMBL/GenBank/DDBJ databases">
        <title>Novel Campyloabacter and Helicobacter Species and Strains.</title>
        <authorList>
            <person name="Mannion A.J."/>
            <person name="Shen Z."/>
            <person name="Fox J.G."/>
        </authorList>
    </citation>
    <scope>NUCLEOTIDE SEQUENCE [LARGE SCALE GENOMIC DNA]</scope>
    <source>
        <strain evidence="2 3">MIT 98-6070</strain>
    </source>
</reference>
<organism evidence="2 3">
    <name type="scientific">Helicobacter marmotae</name>
    <dbReference type="NCBI Taxonomy" id="152490"/>
    <lineage>
        <taxon>Bacteria</taxon>
        <taxon>Pseudomonadati</taxon>
        <taxon>Campylobacterota</taxon>
        <taxon>Epsilonproteobacteria</taxon>
        <taxon>Campylobacterales</taxon>
        <taxon>Helicobacteraceae</taxon>
        <taxon>Helicobacter</taxon>
    </lineage>
</organism>
<feature type="transmembrane region" description="Helical" evidence="1">
    <location>
        <begin position="41"/>
        <end position="64"/>
    </location>
</feature>